<keyword evidence="2" id="KW-1185">Reference proteome</keyword>
<accession>A0A922LQP3</accession>
<dbReference type="GeneID" id="24593852"/>
<dbReference type="AlphaFoldDB" id="A0A922LQP3"/>
<organism evidence="1 2">
    <name type="scientific">Schistosoma haematobium</name>
    <name type="common">Blood fluke</name>
    <dbReference type="NCBI Taxonomy" id="6185"/>
    <lineage>
        <taxon>Eukaryota</taxon>
        <taxon>Metazoa</taxon>
        <taxon>Spiralia</taxon>
        <taxon>Lophotrochozoa</taxon>
        <taxon>Platyhelminthes</taxon>
        <taxon>Trematoda</taxon>
        <taxon>Digenea</taxon>
        <taxon>Strigeidida</taxon>
        <taxon>Schistosomatoidea</taxon>
        <taxon>Schistosomatidae</taxon>
        <taxon>Schistosoma</taxon>
    </lineage>
</organism>
<evidence type="ECO:0000313" key="1">
    <source>
        <dbReference type="EMBL" id="KAH9591668.1"/>
    </source>
</evidence>
<dbReference type="KEGG" id="shx:MS3_00003864"/>
<gene>
    <name evidence="1" type="ORF">MS3_00003864</name>
</gene>
<reference evidence="1" key="2">
    <citation type="journal article" date="2019" name="Gigascience">
        <title>High-quality Schistosoma haematobium genome achieved by single-molecule and long-range sequencing.</title>
        <authorList>
            <person name="Stroehlein A.J."/>
            <person name="Korhonen P.K."/>
            <person name="Chong T.M."/>
            <person name="Lim Y.L."/>
            <person name="Chan K.G."/>
            <person name="Webster B."/>
            <person name="Rollinson D."/>
            <person name="Brindley P.J."/>
            <person name="Gasser R.B."/>
            <person name="Young N.D."/>
        </authorList>
    </citation>
    <scope>NUCLEOTIDE SEQUENCE</scope>
</reference>
<dbReference type="Proteomes" id="UP000471633">
    <property type="component" value="Unassembled WGS sequence"/>
</dbReference>
<evidence type="ECO:0000313" key="2">
    <source>
        <dbReference type="Proteomes" id="UP000471633"/>
    </source>
</evidence>
<dbReference type="CTD" id="24593852"/>
<comment type="caution">
    <text evidence="1">The sequence shown here is derived from an EMBL/GenBank/DDBJ whole genome shotgun (WGS) entry which is preliminary data.</text>
</comment>
<sequence length="625" mass="71412">MNHSIMVNGERRTPSVILMDFFNMIPFTDRTSVSSTLTEIRNSLDDVIPNTNPIAPFISKIRQLQLVFMRIPMVLRKQIKSLLLEGLEASSEISNLLLCIFTLCLCLLELSVLRNCDRSDLESEDIWTTIKELNQSIFPRLCEKIKQQKTNLPSLLSWSYCMLAFTFYACAEWVHNQGCKPSPSFCVKNSVDLDETILDHPTVPEILRHILYNQVKNRPYFTPPTSRTLIDLLFSSAISSNAGILMSCKYKKTYDLSDCCIEFDEPPVQPVKVDEIKVNIKDKPRQLPSCFQDNLQTGSFKKIFYNLSLLKQLLGNPDCQNSLLEPLIFSLRQSPFILKRLRSCLASGLKPNDTNVCLYEKIYTLLLQLWFQAAMDRTLLKNFPQSYIWLCGFTCPMYEVMSMTGFYNAVIWTGRFLTAYENMFRSSIFNSPHWYLQMITDAVIAIIDRSGKGSQQDISSDQLDELLCSCMAAIVRPFHALRIEDHEVYAEMSRAIKVPLESIVSHLSSCLVIKDSSSTNIKEKKRKTTEPTSTTTINFRLKDFTVHHLIFPMIRACDKWAMGQAKLGIKPHCAKALFNQLIIDAKIQNEHLEGPPQMAQKLDIVRPPAVGGLHVAEKLSLKRKR</sequence>
<protein>
    <submittedName>
        <fullName evidence="1">Uncharacterized protein</fullName>
    </submittedName>
</protein>
<dbReference type="RefSeq" id="XP_012797848.3">
    <property type="nucleotide sequence ID" value="XM_012942394.3"/>
</dbReference>
<reference evidence="1" key="1">
    <citation type="journal article" date="2012" name="Nat. Genet.">
        <title>Whole-genome sequence of Schistosoma haematobium.</title>
        <authorList>
            <person name="Young N.D."/>
            <person name="Jex A.R."/>
            <person name="Li B."/>
            <person name="Liu S."/>
            <person name="Yang L."/>
            <person name="Xiong Z."/>
            <person name="Li Y."/>
            <person name="Cantacessi C."/>
            <person name="Hall R.S."/>
            <person name="Xu X."/>
            <person name="Chen F."/>
            <person name="Wu X."/>
            <person name="Zerlotini A."/>
            <person name="Oliveira G."/>
            <person name="Hofmann A."/>
            <person name="Zhang G."/>
            <person name="Fang X."/>
            <person name="Kang Y."/>
            <person name="Campbell B.E."/>
            <person name="Loukas A."/>
            <person name="Ranganathan S."/>
            <person name="Rollinson D."/>
            <person name="Rinaldi G."/>
            <person name="Brindley P.J."/>
            <person name="Yang H."/>
            <person name="Wang J."/>
            <person name="Wang J."/>
            <person name="Gasser R.B."/>
        </authorList>
    </citation>
    <scope>NUCLEOTIDE SEQUENCE</scope>
</reference>
<reference evidence="1" key="4">
    <citation type="journal article" date="2022" name="PLoS Pathog.">
        <title>Chromosome-level genome of Schistosoma haematobium underpins genome-wide explorations of molecular variation.</title>
        <authorList>
            <person name="Stroehlein A.J."/>
            <person name="Korhonen P.K."/>
            <person name="Lee V.V."/>
            <person name="Ralph S.A."/>
            <person name="Mentink-Kane M."/>
            <person name="You H."/>
            <person name="McManus D.P."/>
            <person name="Tchuente L.T."/>
            <person name="Stothard J.R."/>
            <person name="Kaur P."/>
            <person name="Dudchenko O."/>
            <person name="Aiden E.L."/>
            <person name="Yang B."/>
            <person name="Yang H."/>
            <person name="Emery A.M."/>
            <person name="Webster B.L."/>
            <person name="Brindley P.J."/>
            <person name="Rollinson D."/>
            <person name="Chang B.C.H."/>
            <person name="Gasser R.B."/>
            <person name="Young N.D."/>
        </authorList>
    </citation>
    <scope>NUCLEOTIDE SEQUENCE</scope>
</reference>
<proteinExistence type="predicted"/>
<reference evidence="1" key="3">
    <citation type="submission" date="2021-06" db="EMBL/GenBank/DDBJ databases">
        <title>Chromosome-level genome assembly for S. haematobium.</title>
        <authorList>
            <person name="Stroehlein A.J."/>
        </authorList>
    </citation>
    <scope>NUCLEOTIDE SEQUENCE</scope>
</reference>
<dbReference type="EMBL" id="AMPZ03000002">
    <property type="protein sequence ID" value="KAH9591668.1"/>
    <property type="molecule type" value="Genomic_DNA"/>
</dbReference>
<name>A0A922LQP3_SCHHA</name>